<dbReference type="AlphaFoldDB" id="A0A368RZD2"/>
<reference evidence="1" key="2">
    <citation type="submission" date="2015-07" db="EMBL/GenBank/DDBJ databases">
        <authorList>
            <person name="Noorani M."/>
        </authorList>
    </citation>
    <scope>NUCLEOTIDE SEQUENCE</scope>
    <source>
        <strain evidence="1">Yugu1</strain>
    </source>
</reference>
<sequence length="89" mass="9683">MPACRGCGGGSLQSAEAVGANRRKRLMLWARPVSSRSRASIYGEGTQDSGREQEAPPFFSSLYAFTGRCRRSPHGYSAPRFPSSFLRPG</sequence>
<name>A0A368RZD2_SETIT</name>
<reference evidence="1" key="1">
    <citation type="journal article" date="2012" name="Nat. Biotechnol.">
        <title>Reference genome sequence of the model plant Setaria.</title>
        <authorList>
            <person name="Bennetzen J.L."/>
            <person name="Schmutz J."/>
            <person name="Wang H."/>
            <person name="Percifield R."/>
            <person name="Hawkins J."/>
            <person name="Pontaroli A.C."/>
            <person name="Estep M."/>
            <person name="Feng L."/>
            <person name="Vaughn J.N."/>
            <person name="Grimwood J."/>
            <person name="Jenkins J."/>
            <person name="Barry K."/>
            <person name="Lindquist E."/>
            <person name="Hellsten U."/>
            <person name="Deshpande S."/>
            <person name="Wang X."/>
            <person name="Wu X."/>
            <person name="Mitros T."/>
            <person name="Triplett J."/>
            <person name="Yang X."/>
            <person name="Ye C.Y."/>
            <person name="Mauro-Herrera M."/>
            <person name="Wang L."/>
            <person name="Li P."/>
            <person name="Sharma M."/>
            <person name="Sharma R."/>
            <person name="Ronald P.C."/>
            <person name="Panaud O."/>
            <person name="Kellogg E.A."/>
            <person name="Brutnell T.P."/>
            <person name="Doust A.N."/>
            <person name="Tuskan G.A."/>
            <person name="Rokhsar D."/>
            <person name="Devos K.M."/>
        </authorList>
    </citation>
    <scope>NUCLEOTIDE SEQUENCE [LARGE SCALE GENOMIC DNA]</scope>
    <source>
        <strain evidence="1">Yugu1</strain>
    </source>
</reference>
<gene>
    <name evidence="1" type="ORF">SETIT_7G251000v2</name>
</gene>
<accession>A0A368RZD2</accession>
<evidence type="ECO:0000313" key="1">
    <source>
        <dbReference type="EMBL" id="RCV35577.1"/>
    </source>
</evidence>
<dbReference type="EMBL" id="CM003534">
    <property type="protein sequence ID" value="RCV35577.1"/>
    <property type="molecule type" value="Genomic_DNA"/>
</dbReference>
<protein>
    <submittedName>
        <fullName evidence="1">Uncharacterized protein</fullName>
    </submittedName>
</protein>
<proteinExistence type="predicted"/>
<organism evidence="1">
    <name type="scientific">Setaria italica</name>
    <name type="common">Foxtail millet</name>
    <name type="synonym">Panicum italicum</name>
    <dbReference type="NCBI Taxonomy" id="4555"/>
    <lineage>
        <taxon>Eukaryota</taxon>
        <taxon>Viridiplantae</taxon>
        <taxon>Streptophyta</taxon>
        <taxon>Embryophyta</taxon>
        <taxon>Tracheophyta</taxon>
        <taxon>Spermatophyta</taxon>
        <taxon>Magnoliopsida</taxon>
        <taxon>Liliopsida</taxon>
        <taxon>Poales</taxon>
        <taxon>Poaceae</taxon>
        <taxon>PACMAD clade</taxon>
        <taxon>Panicoideae</taxon>
        <taxon>Panicodae</taxon>
        <taxon>Paniceae</taxon>
        <taxon>Cenchrinae</taxon>
        <taxon>Setaria</taxon>
    </lineage>
</organism>